<proteinExistence type="predicted"/>
<dbReference type="RefSeq" id="WP_264089044.1">
    <property type="nucleotide sequence ID" value="NZ_JAMPJT010000002.1"/>
</dbReference>
<name>A0AA41XX47_9GAMM</name>
<dbReference type="Proteomes" id="UP001165568">
    <property type="component" value="Unassembled WGS sequence"/>
</dbReference>
<dbReference type="AlphaFoldDB" id="A0AA41XX47"/>
<keyword evidence="4" id="KW-1185">Reference proteome</keyword>
<organism evidence="2 5">
    <name type="scientific">Brenneria izbisi</name>
    <dbReference type="NCBI Taxonomy" id="2939450"/>
    <lineage>
        <taxon>Bacteria</taxon>
        <taxon>Pseudomonadati</taxon>
        <taxon>Pseudomonadota</taxon>
        <taxon>Gammaproteobacteria</taxon>
        <taxon>Enterobacterales</taxon>
        <taxon>Pectobacteriaceae</taxon>
        <taxon>Brenneria</taxon>
    </lineage>
</organism>
<evidence type="ECO:0000313" key="5">
    <source>
        <dbReference type="Proteomes" id="UP001165569"/>
    </source>
</evidence>
<dbReference type="Pfam" id="PF13503">
    <property type="entry name" value="DUF4123"/>
    <property type="match status" value="1"/>
</dbReference>
<evidence type="ECO:0000313" key="2">
    <source>
        <dbReference type="EMBL" id="MCV9878102.1"/>
    </source>
</evidence>
<dbReference type="Proteomes" id="UP001165569">
    <property type="component" value="Unassembled WGS sequence"/>
</dbReference>
<evidence type="ECO:0000313" key="4">
    <source>
        <dbReference type="Proteomes" id="UP001165568"/>
    </source>
</evidence>
<sequence length="307" mass="34827">MSVSQPFLARKSEDEAAWRTRIAQGGCFIVADAALNDAVPWLAERWGGSLEQTRLYWGDAGRIHASASPYCIPVHAANWPQVREYIVTQDGWGMGMQLAWFMQAYSPLDQLIEVMKHLRNWSLVTLPSGENAILRISDWQVVSQLLSASNAQEACALYGPIDSFCDLSPDGTVQTLNLIAREPHAISDTLPRQLSDAQWQAIMSPSEQQVFERYMTHLKSYHPRWRDTDDASLLAFIRQQSEQARLNGFNNDRDIVRWLALATELEPDFILQPWAQQILAQAENIGTQNRMDRLYSAALEHQDNEQA</sequence>
<reference evidence="2" key="1">
    <citation type="submission" date="2022-04" db="EMBL/GenBank/DDBJ databases">
        <title>Brenneria sp. isolated from walnut trees in Serbia.</title>
        <authorList>
            <person name="Gasic K."/>
            <person name="Zlatkovic N."/>
            <person name="Kuzmanovic N."/>
        </authorList>
    </citation>
    <scope>NUCLEOTIDE SEQUENCE</scope>
    <source>
        <strain evidence="3">KBI 423</strain>
        <strain evidence="2">KBI 447</strain>
    </source>
</reference>
<comment type="caution">
    <text evidence="2">The sequence shown here is derived from an EMBL/GenBank/DDBJ whole genome shotgun (WGS) entry which is preliminary data.</text>
</comment>
<dbReference type="EMBL" id="JAMPJU010000002">
    <property type="protein sequence ID" value="MCV9881334.1"/>
    <property type="molecule type" value="Genomic_DNA"/>
</dbReference>
<gene>
    <name evidence="2" type="ORF">NC803_04460</name>
    <name evidence="3" type="ORF">NC856_03470</name>
</gene>
<evidence type="ECO:0000313" key="3">
    <source>
        <dbReference type="EMBL" id="MCV9881334.1"/>
    </source>
</evidence>
<protein>
    <submittedName>
        <fullName evidence="2">DUF4123 domain-containing protein</fullName>
    </submittedName>
</protein>
<evidence type="ECO:0000259" key="1">
    <source>
        <dbReference type="Pfam" id="PF13503"/>
    </source>
</evidence>
<accession>A0AA41XX47</accession>
<dbReference type="EMBL" id="JAMPJT010000002">
    <property type="protein sequence ID" value="MCV9878102.1"/>
    <property type="molecule type" value="Genomic_DNA"/>
</dbReference>
<feature type="domain" description="DUF4123" evidence="1">
    <location>
        <begin position="27"/>
        <end position="155"/>
    </location>
</feature>
<dbReference type="InterPro" id="IPR025391">
    <property type="entry name" value="DUF4123"/>
</dbReference>